<accession>A0A0B1YYB0</accession>
<dbReference type="Proteomes" id="UP000030949">
    <property type="component" value="Unassembled WGS sequence"/>
</dbReference>
<evidence type="ECO:0000313" key="2">
    <source>
        <dbReference type="Proteomes" id="UP000030949"/>
    </source>
</evidence>
<reference evidence="2" key="1">
    <citation type="submission" date="2015-03" db="EMBL/GenBank/DDBJ databases">
        <title>Pseudomonas frederiksbergensis hydrocarbon degrader.</title>
        <authorList>
            <person name="Brown L.M."/>
            <person name="Ruiz O.N."/>
            <person name="Mueller S."/>
            <person name="Gunasekera T.S."/>
        </authorList>
    </citation>
    <scope>NUCLEOTIDE SEQUENCE [LARGE SCALE GENOMIC DNA]</scope>
    <source>
        <strain evidence="2">SI8</strain>
    </source>
</reference>
<organism evidence="1 2">
    <name type="scientific">Pseudomonas frederiksbergensis</name>
    <dbReference type="NCBI Taxonomy" id="104087"/>
    <lineage>
        <taxon>Bacteria</taxon>
        <taxon>Pseudomonadati</taxon>
        <taxon>Pseudomonadota</taxon>
        <taxon>Gammaproteobacteria</taxon>
        <taxon>Pseudomonadales</taxon>
        <taxon>Pseudomonadaceae</taxon>
        <taxon>Pseudomonas</taxon>
    </lineage>
</organism>
<protein>
    <submittedName>
        <fullName evidence="1">Uncharacterized protein</fullName>
    </submittedName>
</protein>
<gene>
    <name evidence="1" type="ORF">JZ00_14310</name>
</gene>
<dbReference type="EMBL" id="JQGJ01000008">
    <property type="protein sequence ID" value="KHK63859.1"/>
    <property type="molecule type" value="Genomic_DNA"/>
</dbReference>
<proteinExistence type="predicted"/>
<name>A0A0B1YYB0_9PSED</name>
<comment type="caution">
    <text evidence="1">The sequence shown here is derived from an EMBL/GenBank/DDBJ whole genome shotgun (WGS) entry which is preliminary data.</text>
</comment>
<evidence type="ECO:0000313" key="1">
    <source>
        <dbReference type="EMBL" id="KHK63859.1"/>
    </source>
</evidence>
<dbReference type="OrthoDB" id="1494467at2"/>
<dbReference type="AlphaFoldDB" id="A0A0B1YYB0"/>
<sequence>MSDLSKKPKANNAPTYMCLYPGLAEIARANGYALAVHGSLARDMDLIAVPWTDSASVPELVISAIESTFGIRRIGDLTKAHHGRLVQTIGIQFGECFIDLSFMPLEVTP</sequence>
<dbReference type="RefSeq" id="WP_039591954.1">
    <property type="nucleotide sequence ID" value="NZ_JQGJ02000008.1"/>
</dbReference>